<evidence type="ECO:0000256" key="3">
    <source>
        <dbReference type="ARBA" id="ARBA00022801"/>
    </source>
</evidence>
<dbReference type="InterPro" id="IPR036059">
    <property type="entry name" value="TldD/PmbA_sf"/>
</dbReference>
<dbReference type="InterPro" id="IPR002510">
    <property type="entry name" value="Metalloprtase-TldD/E_N"/>
</dbReference>
<evidence type="ECO:0000259" key="5">
    <source>
        <dbReference type="Pfam" id="PF01523"/>
    </source>
</evidence>
<dbReference type="InterPro" id="IPR045570">
    <property type="entry name" value="Metalloprtase-TldD/E_cen_dom"/>
</dbReference>
<evidence type="ECO:0000256" key="4">
    <source>
        <dbReference type="ARBA" id="ARBA00023049"/>
    </source>
</evidence>
<dbReference type="InterPro" id="IPR045569">
    <property type="entry name" value="Metalloprtase-TldD/E_C"/>
</dbReference>
<dbReference type="PANTHER" id="PTHR30624">
    <property type="entry name" value="UNCHARACTERIZED PROTEIN TLDD AND PMBA"/>
    <property type="match status" value="1"/>
</dbReference>
<dbReference type="EMBL" id="JAYGJQ010000001">
    <property type="protein sequence ID" value="MEA9355752.1"/>
    <property type="molecule type" value="Genomic_DNA"/>
</dbReference>
<dbReference type="Pfam" id="PF01523">
    <property type="entry name" value="PmbA_TldD_1st"/>
    <property type="match status" value="1"/>
</dbReference>
<keyword evidence="3" id="KW-0378">Hydrolase</keyword>
<organism evidence="8 9">
    <name type="scientific">Bacteriovorax antarcticus</name>
    <dbReference type="NCBI Taxonomy" id="3088717"/>
    <lineage>
        <taxon>Bacteria</taxon>
        <taxon>Pseudomonadati</taxon>
        <taxon>Bdellovibrionota</taxon>
        <taxon>Bacteriovoracia</taxon>
        <taxon>Bacteriovoracales</taxon>
        <taxon>Bacteriovoracaceae</taxon>
        <taxon>Bacteriovorax</taxon>
    </lineage>
</organism>
<keyword evidence="2" id="KW-0645">Protease</keyword>
<dbReference type="Pfam" id="PF19289">
    <property type="entry name" value="PmbA_TldD_3rd"/>
    <property type="match status" value="1"/>
</dbReference>
<feature type="domain" description="Metalloprotease TldD/E C-terminal" evidence="6">
    <location>
        <begin position="229"/>
        <end position="460"/>
    </location>
</feature>
<reference evidence="8 9" key="1">
    <citation type="submission" date="2023-11" db="EMBL/GenBank/DDBJ databases">
        <title>A Novel Polar Bacteriovorax (B. antarcticus) Isolated from the Biocrust in Antarctica.</title>
        <authorList>
            <person name="Mun W."/>
            <person name="Choi S.Y."/>
            <person name="Mitchell R.J."/>
        </authorList>
    </citation>
    <scope>NUCLEOTIDE SEQUENCE [LARGE SCALE GENOMIC DNA]</scope>
    <source>
        <strain evidence="8 9">PP10</strain>
    </source>
</reference>
<evidence type="ECO:0000256" key="2">
    <source>
        <dbReference type="ARBA" id="ARBA00022670"/>
    </source>
</evidence>
<evidence type="ECO:0000256" key="1">
    <source>
        <dbReference type="ARBA" id="ARBA00005836"/>
    </source>
</evidence>
<name>A0ABU5VS60_9BACT</name>
<keyword evidence="4" id="KW-0482">Metalloprotease</keyword>
<dbReference type="InterPro" id="IPR025502">
    <property type="entry name" value="TldD"/>
</dbReference>
<dbReference type="Gene3D" id="3.30.2290.10">
    <property type="entry name" value="PmbA/TldD superfamily"/>
    <property type="match status" value="1"/>
</dbReference>
<evidence type="ECO:0000313" key="8">
    <source>
        <dbReference type="EMBL" id="MEA9355752.1"/>
    </source>
</evidence>
<dbReference type="Proteomes" id="UP001302274">
    <property type="component" value="Unassembled WGS sequence"/>
</dbReference>
<dbReference type="PIRSF" id="PIRSF004919">
    <property type="entry name" value="TldD"/>
    <property type="match status" value="1"/>
</dbReference>
<protein>
    <submittedName>
        <fullName evidence="8">TldD/PmbA family protein</fullName>
    </submittedName>
</protein>
<comment type="similarity">
    <text evidence="1">Belongs to the peptidase U62 family.</text>
</comment>
<evidence type="ECO:0000313" key="9">
    <source>
        <dbReference type="Proteomes" id="UP001302274"/>
    </source>
</evidence>
<feature type="domain" description="Metalloprotease TldD/E central" evidence="7">
    <location>
        <begin position="116"/>
        <end position="219"/>
    </location>
</feature>
<gene>
    <name evidence="8" type="ORF">SHI21_06055</name>
</gene>
<accession>A0ABU5VS60</accession>
<comment type="caution">
    <text evidence="8">The sequence shown here is derived from an EMBL/GenBank/DDBJ whole genome shotgun (WGS) entry which is preliminary data.</text>
</comment>
<dbReference type="SUPFAM" id="SSF111283">
    <property type="entry name" value="Putative modulator of DNA gyrase, PmbA/TldD"/>
    <property type="match status" value="1"/>
</dbReference>
<sequence length="462" mass="49948">MLLQKEIAHDVIAYAISLGADFCELFIEKTSVQNIVYNSKKIKDISSGIDSGIGVRLIYGQMALYAFSNSTKKEDLLDMVKKLATQFTHKANPLKPTTFNFNKLQYQEVRSIPNTDALLPEKIEALKKLDQLTRAQSPLISQVSLNFLQKEQNVEIFNSEGLHATETRPYIRIYSSAVASDGTEQATGSTAPGRRGGFNFIETLNFSETAEIVAKQALTVLKAKPCPAGMMPVVIENGFGGVIFHEACGHLLETTSVERKSSILWDKKGELIAHPAVSAVDDGTNEELWGSLSIDDEGMPTQKTQLIKNGVLENFISDKLGFMKTGHARTGSGRRQNYRFAPASRMRNTYIDKGTSTLDDMLQSMGDGLYCAAMGGGSVNPGTGEFNFSVNEGYLVKNGKIQHAIKGATLIGKGAEILKKISMVGDNLECTAGMCGSVSGSIPTTVGQPALKVDDILVGGQA</sequence>
<dbReference type="InterPro" id="IPR035068">
    <property type="entry name" value="TldD/PmbA_N"/>
</dbReference>
<dbReference type="Pfam" id="PF19290">
    <property type="entry name" value="PmbA_TldD_2nd"/>
    <property type="match status" value="1"/>
</dbReference>
<feature type="domain" description="Metalloprotease TldD/E N-terminal" evidence="5">
    <location>
        <begin position="23"/>
        <end position="83"/>
    </location>
</feature>
<proteinExistence type="inferred from homology"/>
<evidence type="ECO:0000259" key="7">
    <source>
        <dbReference type="Pfam" id="PF19290"/>
    </source>
</evidence>
<keyword evidence="9" id="KW-1185">Reference proteome</keyword>
<dbReference type="InterPro" id="IPR051463">
    <property type="entry name" value="Peptidase_U62_metallo"/>
</dbReference>
<dbReference type="PANTHER" id="PTHR30624:SF4">
    <property type="entry name" value="METALLOPROTEASE TLDD"/>
    <property type="match status" value="1"/>
</dbReference>
<evidence type="ECO:0000259" key="6">
    <source>
        <dbReference type="Pfam" id="PF19289"/>
    </source>
</evidence>